<feature type="transmembrane region" description="Helical" evidence="3">
    <location>
        <begin position="578"/>
        <end position="601"/>
    </location>
</feature>
<feature type="compositionally biased region" description="Basic and acidic residues" evidence="2">
    <location>
        <begin position="335"/>
        <end position="351"/>
    </location>
</feature>
<feature type="transmembrane region" description="Helical" evidence="3">
    <location>
        <begin position="1692"/>
        <end position="1718"/>
    </location>
</feature>
<dbReference type="OrthoDB" id="6499973at2759"/>
<dbReference type="Pfam" id="PF07690">
    <property type="entry name" value="MFS_1"/>
    <property type="match status" value="6"/>
</dbReference>
<evidence type="ECO:0000313" key="5">
    <source>
        <dbReference type="EMBL" id="VDI41525.1"/>
    </source>
</evidence>
<feature type="domain" description="Major facilitator superfamily (MFS) profile" evidence="4">
    <location>
        <begin position="1336"/>
        <end position="1878"/>
    </location>
</feature>
<feature type="transmembrane region" description="Helical" evidence="3">
    <location>
        <begin position="798"/>
        <end position="818"/>
    </location>
</feature>
<feature type="transmembrane region" description="Helical" evidence="3">
    <location>
        <begin position="765"/>
        <end position="786"/>
    </location>
</feature>
<dbReference type="InterPro" id="IPR036259">
    <property type="entry name" value="MFS_trans_sf"/>
</dbReference>
<feature type="transmembrane region" description="Helical" evidence="3">
    <location>
        <begin position="849"/>
        <end position="876"/>
    </location>
</feature>
<feature type="compositionally biased region" description="Basic and acidic residues" evidence="2">
    <location>
        <begin position="956"/>
        <end position="971"/>
    </location>
</feature>
<feature type="transmembrane region" description="Helical" evidence="3">
    <location>
        <begin position="1333"/>
        <end position="1355"/>
    </location>
</feature>
<protein>
    <recommendedName>
        <fullName evidence="4">Major facilitator superfamily (MFS) profile domain-containing protein</fullName>
    </recommendedName>
</protein>
<organism evidence="5 6">
    <name type="scientific">Mytilus galloprovincialis</name>
    <name type="common">Mediterranean mussel</name>
    <dbReference type="NCBI Taxonomy" id="29158"/>
    <lineage>
        <taxon>Eukaryota</taxon>
        <taxon>Metazoa</taxon>
        <taxon>Spiralia</taxon>
        <taxon>Lophotrochozoa</taxon>
        <taxon>Mollusca</taxon>
        <taxon>Bivalvia</taxon>
        <taxon>Autobranchia</taxon>
        <taxon>Pteriomorphia</taxon>
        <taxon>Mytilida</taxon>
        <taxon>Mytiloidea</taxon>
        <taxon>Mytilidae</taxon>
        <taxon>Mytilinae</taxon>
        <taxon>Mytilus</taxon>
    </lineage>
</organism>
<feature type="transmembrane region" description="Helical" evidence="3">
    <location>
        <begin position="194"/>
        <end position="213"/>
    </location>
</feature>
<comment type="subcellular location">
    <subcellularLocation>
        <location evidence="1">Membrane</location>
        <topology evidence="1">Multi-pass membrane protein</topology>
    </subcellularLocation>
</comment>
<feature type="transmembrane region" description="Helical" evidence="3">
    <location>
        <begin position="1426"/>
        <end position="1448"/>
    </location>
</feature>
<feature type="transmembrane region" description="Helical" evidence="3">
    <location>
        <begin position="1375"/>
        <end position="1395"/>
    </location>
</feature>
<feature type="transmembrane region" description="Helical" evidence="3">
    <location>
        <begin position="1153"/>
        <end position="1174"/>
    </location>
</feature>
<feature type="transmembrane region" description="Helical" evidence="3">
    <location>
        <begin position="1854"/>
        <end position="1873"/>
    </location>
</feature>
<feature type="transmembrane region" description="Helical" evidence="3">
    <location>
        <begin position="914"/>
        <end position="936"/>
    </location>
</feature>
<keyword evidence="6" id="KW-1185">Reference proteome</keyword>
<feature type="region of interest" description="Disordered" evidence="2">
    <location>
        <begin position="293"/>
        <end position="356"/>
    </location>
</feature>
<feature type="domain" description="Major facilitator superfamily (MFS) profile" evidence="4">
    <location>
        <begin position="756"/>
        <end position="1305"/>
    </location>
</feature>
<feature type="transmembrane region" description="Helical" evidence="3">
    <location>
        <begin position="77"/>
        <end position="98"/>
    </location>
</feature>
<feature type="domain" description="Major facilitator superfamily (MFS) profile" evidence="4">
    <location>
        <begin position="39"/>
        <end position="668"/>
    </location>
</feature>
<feature type="transmembrane region" description="Helical" evidence="3">
    <location>
        <begin position="523"/>
        <end position="541"/>
    </location>
</feature>
<evidence type="ECO:0000256" key="2">
    <source>
        <dbReference type="SAM" id="MobiDB-lite"/>
    </source>
</evidence>
<reference evidence="5" key="1">
    <citation type="submission" date="2018-11" db="EMBL/GenBank/DDBJ databases">
        <authorList>
            <person name="Alioto T."/>
            <person name="Alioto T."/>
        </authorList>
    </citation>
    <scope>NUCLEOTIDE SEQUENCE</scope>
</reference>
<dbReference type="EMBL" id="UYJE01005906">
    <property type="protein sequence ID" value="VDI41525.1"/>
    <property type="molecule type" value="Genomic_DNA"/>
</dbReference>
<feature type="transmembrane region" description="Helical" evidence="3">
    <location>
        <begin position="1724"/>
        <end position="1747"/>
    </location>
</feature>
<dbReference type="InterPro" id="IPR011701">
    <property type="entry name" value="MFS"/>
</dbReference>
<dbReference type="Proteomes" id="UP000596742">
    <property type="component" value="Unassembled WGS sequence"/>
</dbReference>
<feature type="transmembrane region" description="Helical" evidence="3">
    <location>
        <begin position="163"/>
        <end position="182"/>
    </location>
</feature>
<feature type="transmembrane region" description="Helical" evidence="3">
    <location>
        <begin position="105"/>
        <end position="125"/>
    </location>
</feature>
<comment type="caution">
    <text evidence="5">The sequence shown here is derived from an EMBL/GenBank/DDBJ whole genome shotgun (WGS) entry which is preliminary data.</text>
</comment>
<feature type="transmembrane region" description="Helical" evidence="3">
    <location>
        <begin position="1119"/>
        <end position="1141"/>
    </location>
</feature>
<evidence type="ECO:0000259" key="4">
    <source>
        <dbReference type="PROSITE" id="PS50850"/>
    </source>
</evidence>
<feature type="transmembrane region" description="Helical" evidence="3">
    <location>
        <begin position="1186"/>
        <end position="1206"/>
    </location>
</feature>
<accession>A0A8B6EZF7</accession>
<feature type="transmembrane region" description="Helical" evidence="3">
    <location>
        <begin position="883"/>
        <end position="902"/>
    </location>
</feature>
<keyword evidence="3" id="KW-1133">Transmembrane helix</keyword>
<feature type="transmembrane region" description="Helical" evidence="3">
    <location>
        <begin position="613"/>
        <end position="632"/>
    </location>
</feature>
<keyword evidence="3" id="KW-0812">Transmembrane</keyword>
<gene>
    <name evidence="5" type="ORF">MGAL_10B016891</name>
</gene>
<feature type="transmembrane region" description="Helical" evidence="3">
    <location>
        <begin position="1759"/>
        <end position="1779"/>
    </location>
</feature>
<feature type="transmembrane region" description="Helical" evidence="3">
    <location>
        <begin position="1823"/>
        <end position="1842"/>
    </location>
</feature>
<proteinExistence type="predicted"/>
<dbReference type="PANTHER" id="PTHR11360:SF286">
    <property type="entry name" value="GH22266P"/>
    <property type="match status" value="1"/>
</dbReference>
<feature type="transmembrane region" description="Helical" evidence="3">
    <location>
        <begin position="1460"/>
        <end position="1480"/>
    </location>
</feature>
<feature type="transmembrane region" description="Helical" evidence="3">
    <location>
        <begin position="482"/>
        <end position="503"/>
    </location>
</feature>
<evidence type="ECO:0000313" key="6">
    <source>
        <dbReference type="Proteomes" id="UP000596742"/>
    </source>
</evidence>
<dbReference type="GO" id="GO:0008028">
    <property type="term" value="F:monocarboxylic acid transmembrane transporter activity"/>
    <property type="evidence" value="ECO:0007669"/>
    <property type="project" value="TreeGrafter"/>
</dbReference>
<feature type="transmembrane region" description="Helical" evidence="3">
    <location>
        <begin position="553"/>
        <end position="572"/>
    </location>
</feature>
<name>A0A8B6EZF7_MYTGA</name>
<sequence length="1889" mass="207186">MTENGKVLEVKRVESEESLDEGDLEDFIPTPPDGGWGWMIVLASLVCNIIVDGIGYAFGVLLPIFADYFSAPNSKVALVGSLLCGVYLCAGPIVSGLVNKFGCRAVAFTGSIVACAGFLLGSFAPNLDLLILFYGVFGGLGFGMIYLPSIVSVGYYFEKRRAVATGIAVCGSGIGTFIFSPLNDYLLKVFDWRNLLFLQAGIILNCLVCAMLMRPLEPKKKVKKVITEDDKDEMRHHFKVKAQRNRRITTESESSVQDLKTFAKLREAKLMRENKLNEEESDIWSVPSEFFVKGNPESNPSSPTGTPKIILSPNESVPNAESSIRSSIRSQTSNTDKKVTVSVDDNTKESQPDIQVNRPSNGIAIAAYEVQPLIENGYTKVKEKKPKLHPPAGSQMRIGSYRDIVAHKDDFARPLYKKDIFYSGSIVHIPQFRSQPNIDSYVTSITSIPGVSEVPKTSVWDHCTCLPKSVVDTLKEMLDFSLLLDLNFALLCLGNLFAMSGFYVPFTFLVDRAQRLGVPGTEAAFLLSVIGIANTIGRILAGLLADMKNVDALVINNVALIISSISLFLQPLCTTYELLIVFSVVYGLCVSAYISLTSIILCDLLGLSKLTNAFGLLTLCRGIAGIYGPPSAGYVFQLTGSYDASFYFGGGMFLVGTLFHLALHLPCVKQLLKFSRFMDTKTNVDETRNARLKRFNNSIMIDFLKITAQDIFAMLQFDTVVTRSKGRKPDYAQSQVSTYTQPNDEDLIPTPPDGGWGWMVTFASLVCNFIVDGIGYAFGVLLPIFAEHFEESKGKVSLVGSLLFGVYLCSGPIASGLVNKFGCRPVTIAGSIIASVGFLLGSFAPNLNILILTYGVLGGLGFGLIYLPSIVTVGFYFEKRRALATGIAMCGSGIGTFVFSPLNDYLLGLYGWRNLLFIQSGIILNGVVCGMLMRPLKVKPRGRRSKNNTLNKHSKQMSEENRQRTESDPDVYERKIMTDLLSKDPSIREISNGRGSLPEVHFVSTKNNESNSNMKETYQPLIIKEIIPRTTRSRADSQPSVMQHRIDFARPMYKKDIFYSGSIDRIPQFRSQPNVHSYVASITSIPGIDEPERSSLWDKCTCLPKTVTDILKEMLDFSLMLKLSFFMLFIGNVFACTGYFIPFSYIVDRAVQLGISSSNAAFLLSIMGITNTIGRVMCGFLADLSFVNPLILNNAMLVLSAVVLFMEPLCTTYAMLVGFSVIYGLCIAAYISLTSPIICDLLGIGKLSNAFGLLILARGVSGIYGPPLAGAVFQATTNYDASFYLGGGIITLRSQISISMCHIQPILNENYLVVTKRKNVDERLTAKPPDGGWGWVVVFSSLMCNILVDGIGLAYGVLLPKFAEYFQTSKSKVSLVGSLLIGMYLCAGPIVSALVNKFGCRPVTIAGSIVAAVGFIVGSFSPNLDILILTYGVIGGFGFGMVYLPSIVSVGYYFDKRRPLATGIAVCGSGIGTFIFSPLLEYLSEVYDWRNLLRIMAGIILNGAVCGMLMRPIKSTNNRNMLESSSDISSDSGIKLDKKRLDSSSDANSDVTKFDEKKPEIETDIYSDTVNEEFSKTGIHIREVQPFIQIERKPNVPRINRRSSSLNDLSQFQKSEHTAYRDRMKQVKVHDIIYSGSMLYIPQFHSHPNLFHAHSLYSIQSTYSQRVTFWDRCTCLPDSILKIFKEMLDFSLLLNIPFLLLCIGNIFACTGFFIPFYFLVDRALILGISNTQAAFLLSIIGITNTIGRLLSGMIANLKNVDALVVNNIALLIASVTLFLQPLCTVYPALVAFSVIFGLSVAAFISLTSIILCDLLGLHRLANAFGLLTLARGIAGIAGPPAAGAVFQATGNYDASFYFGGGMFFVGALLHLMLHLPFIKRRLLIVYGDN</sequence>
<feature type="transmembrane region" description="Helical" evidence="3">
    <location>
        <begin position="1212"/>
        <end position="1233"/>
    </location>
</feature>
<dbReference type="InterPro" id="IPR020846">
    <property type="entry name" value="MFS_dom"/>
</dbReference>
<feature type="transmembrane region" description="Helical" evidence="3">
    <location>
        <begin position="1402"/>
        <end position="1420"/>
    </location>
</feature>
<feature type="transmembrane region" description="Helical" evidence="3">
    <location>
        <begin position="644"/>
        <end position="668"/>
    </location>
</feature>
<feature type="compositionally biased region" description="Polar residues" evidence="2">
    <location>
        <begin position="296"/>
        <end position="305"/>
    </location>
</feature>
<feature type="transmembrane region" description="Helical" evidence="3">
    <location>
        <begin position="1785"/>
        <end position="1811"/>
    </location>
</feature>
<feature type="transmembrane region" description="Helical" evidence="3">
    <location>
        <begin position="825"/>
        <end position="843"/>
    </location>
</feature>
<dbReference type="CDD" id="cd17352">
    <property type="entry name" value="MFS_MCT_SLC16"/>
    <property type="match status" value="3"/>
</dbReference>
<evidence type="ECO:0000256" key="3">
    <source>
        <dbReference type="SAM" id="Phobius"/>
    </source>
</evidence>
<dbReference type="InterPro" id="IPR050327">
    <property type="entry name" value="Proton-linked_MCT"/>
</dbReference>
<feature type="transmembrane region" description="Helical" evidence="3">
    <location>
        <begin position="131"/>
        <end position="156"/>
    </location>
</feature>
<dbReference type="PROSITE" id="PS50850">
    <property type="entry name" value="MFS"/>
    <property type="match status" value="3"/>
</dbReference>
<dbReference type="SUPFAM" id="SSF103473">
    <property type="entry name" value="MFS general substrate transporter"/>
    <property type="match status" value="3"/>
</dbReference>
<dbReference type="PANTHER" id="PTHR11360">
    <property type="entry name" value="MONOCARBOXYLATE TRANSPORTER"/>
    <property type="match status" value="1"/>
</dbReference>
<feature type="region of interest" description="Disordered" evidence="2">
    <location>
        <begin position="941"/>
        <end position="971"/>
    </location>
</feature>
<feature type="transmembrane region" description="Helical" evidence="3">
    <location>
        <begin position="1492"/>
        <end position="1510"/>
    </location>
</feature>
<evidence type="ECO:0000256" key="1">
    <source>
        <dbReference type="ARBA" id="ARBA00004141"/>
    </source>
</evidence>
<dbReference type="GO" id="GO:0016020">
    <property type="term" value="C:membrane"/>
    <property type="evidence" value="ECO:0007669"/>
    <property type="project" value="UniProtKB-SubCell"/>
</dbReference>
<dbReference type="Gene3D" id="1.20.1250.20">
    <property type="entry name" value="MFS general substrate transporter like domains"/>
    <property type="match status" value="6"/>
</dbReference>
<feature type="non-terminal residue" evidence="5">
    <location>
        <position position="1889"/>
    </location>
</feature>
<feature type="transmembrane region" description="Helical" evidence="3">
    <location>
        <begin position="36"/>
        <end position="65"/>
    </location>
</feature>
<keyword evidence="3" id="KW-0472">Membrane</keyword>